<dbReference type="GO" id="GO:0004341">
    <property type="term" value="F:gluconolactonase activity"/>
    <property type="evidence" value="ECO:0007669"/>
    <property type="project" value="UniProtKB-EC"/>
</dbReference>
<evidence type="ECO:0000313" key="5">
    <source>
        <dbReference type="Proteomes" id="UP000245974"/>
    </source>
</evidence>
<dbReference type="InterPro" id="IPR013658">
    <property type="entry name" value="SGL"/>
</dbReference>
<proteinExistence type="predicted"/>
<feature type="binding site" evidence="2">
    <location>
        <position position="169"/>
    </location>
    <ligand>
        <name>a divalent metal cation</name>
        <dbReference type="ChEBI" id="CHEBI:60240"/>
    </ligand>
</feature>
<reference evidence="5" key="1">
    <citation type="submission" date="2018-03" db="EMBL/GenBank/DDBJ databases">
        <authorList>
            <person name="Blom J."/>
        </authorList>
    </citation>
    <scope>NUCLEOTIDE SEQUENCE [LARGE SCALE GENOMIC DNA]</scope>
    <source>
        <strain evidence="5">KPC-SM-21</strain>
    </source>
</reference>
<dbReference type="GO" id="GO:0046872">
    <property type="term" value="F:metal ion binding"/>
    <property type="evidence" value="ECO:0007669"/>
    <property type="project" value="UniProtKB-KW"/>
</dbReference>
<dbReference type="InterPro" id="IPR051262">
    <property type="entry name" value="SMP-30/CGR1_Lactonase"/>
</dbReference>
<evidence type="ECO:0000259" key="3">
    <source>
        <dbReference type="Pfam" id="PF08450"/>
    </source>
</evidence>
<dbReference type="AlphaFoldDB" id="A0A2U3N2H3"/>
<dbReference type="OrthoDB" id="241638at2"/>
<name>A0A2U3N2H3_9GAMM</name>
<gene>
    <name evidence="4" type="primary">gnl</name>
    <name evidence="4" type="ORF">KPC_3002</name>
</gene>
<dbReference type="PANTHER" id="PTHR47572">
    <property type="entry name" value="LIPOPROTEIN-RELATED"/>
    <property type="match status" value="1"/>
</dbReference>
<keyword evidence="2" id="KW-0862">Zinc</keyword>
<dbReference type="Gene3D" id="2.120.10.30">
    <property type="entry name" value="TolB, C-terminal domain"/>
    <property type="match status" value="1"/>
</dbReference>
<keyword evidence="5" id="KW-1185">Reference proteome</keyword>
<comment type="cofactor">
    <cofactor evidence="2">
        <name>Zn(2+)</name>
        <dbReference type="ChEBI" id="CHEBI:29105"/>
    </cofactor>
    <text evidence="2">Binds 1 divalent metal cation per subunit.</text>
</comment>
<sequence length="304" mass="32634">MKLEVFAENLDFPEGPIALKDGSAIVVELKGQDLKRLYPDGKVEIIAKVQGAPNGAALGPDGVIYVANNGGMSWEESDGLIAPGPQPEDFIGGRIQTISPDGTVKDLYTHYEDGPILAPNDIVLDGQGGFYFTDHGQRRDHEMDLGSLSYGRLDGSLVKRLVSPLFTPNGVGLSPDGKRVYVSETITGRIWWWEVTAAGELNLEGHGAHLLAGLGGFTFFDSLAVDAEGNVSVATMPKGGITTISPEGEVIDFVEVPLRDPTVTNICFGGEDMQTAYITASGTGRLYKADWPRRGLKLHYADEL</sequence>
<protein>
    <submittedName>
        <fullName evidence="4">Gluconolactonase</fullName>
        <ecNumber evidence="4">3.1.1.17</ecNumber>
    </submittedName>
</protein>
<dbReference type="InParanoid" id="A0A2U3N2H3"/>
<keyword evidence="4" id="KW-0378">Hydrolase</keyword>
<dbReference type="EMBL" id="OOGT01000178">
    <property type="protein sequence ID" value="SPL71824.1"/>
    <property type="molecule type" value="Genomic_DNA"/>
</dbReference>
<dbReference type="InterPro" id="IPR005511">
    <property type="entry name" value="SMP-30"/>
</dbReference>
<evidence type="ECO:0000313" key="4">
    <source>
        <dbReference type="EMBL" id="SPL71824.1"/>
    </source>
</evidence>
<keyword evidence="2" id="KW-0479">Metal-binding</keyword>
<dbReference type="Proteomes" id="UP000245974">
    <property type="component" value="Unassembled WGS sequence"/>
</dbReference>
<dbReference type="PRINTS" id="PR01790">
    <property type="entry name" value="SMP30FAMILY"/>
</dbReference>
<evidence type="ECO:0000256" key="2">
    <source>
        <dbReference type="PIRSR" id="PIRSR605511-2"/>
    </source>
</evidence>
<feature type="binding site" evidence="2">
    <location>
        <position position="221"/>
    </location>
    <ligand>
        <name>a divalent metal cation</name>
        <dbReference type="ChEBI" id="CHEBI:60240"/>
    </ligand>
</feature>
<feature type="active site" description="Proton donor/acceptor" evidence="1">
    <location>
        <position position="221"/>
    </location>
</feature>
<organism evidence="4 5">
    <name type="scientific">Acinetobacter stercoris</name>
    <dbReference type="NCBI Taxonomy" id="2126983"/>
    <lineage>
        <taxon>Bacteria</taxon>
        <taxon>Pseudomonadati</taxon>
        <taxon>Pseudomonadota</taxon>
        <taxon>Gammaproteobacteria</taxon>
        <taxon>Moraxellales</taxon>
        <taxon>Moraxellaceae</taxon>
        <taxon>Acinetobacter</taxon>
    </lineage>
</organism>
<feature type="domain" description="SMP-30/Gluconolactonase/LRE-like region" evidence="3">
    <location>
        <begin position="12"/>
        <end position="281"/>
    </location>
</feature>
<dbReference type="PANTHER" id="PTHR47572:SF5">
    <property type="entry name" value="BLR2277 PROTEIN"/>
    <property type="match status" value="1"/>
</dbReference>
<dbReference type="SUPFAM" id="SSF63829">
    <property type="entry name" value="Calcium-dependent phosphotriesterase"/>
    <property type="match status" value="1"/>
</dbReference>
<accession>A0A2U3N2H3</accession>
<dbReference type="EC" id="3.1.1.17" evidence="4"/>
<dbReference type="InterPro" id="IPR011042">
    <property type="entry name" value="6-blade_b-propeller_TolB-like"/>
</dbReference>
<feature type="binding site" evidence="2">
    <location>
        <position position="120"/>
    </location>
    <ligand>
        <name>substrate</name>
    </ligand>
</feature>
<dbReference type="RefSeq" id="WP_121975241.1">
    <property type="nucleotide sequence ID" value="NZ_OOGT01000178.1"/>
</dbReference>
<dbReference type="Pfam" id="PF08450">
    <property type="entry name" value="SGL"/>
    <property type="match status" value="1"/>
</dbReference>
<evidence type="ECO:0000256" key="1">
    <source>
        <dbReference type="PIRSR" id="PIRSR605511-1"/>
    </source>
</evidence>